<dbReference type="CDD" id="cd00635">
    <property type="entry name" value="PLPDE_III_YBL036c_like"/>
    <property type="match status" value="1"/>
</dbReference>
<dbReference type="Proteomes" id="UP000316476">
    <property type="component" value="Unassembled WGS sequence"/>
</dbReference>
<comment type="cofactor">
    <cofactor evidence="3">
        <name>pyridoxal 5'-phosphate</name>
        <dbReference type="ChEBI" id="CHEBI:597326"/>
    </cofactor>
</comment>
<dbReference type="EMBL" id="SJPZ01000002">
    <property type="protein sequence ID" value="TWU62689.1"/>
    <property type="molecule type" value="Genomic_DNA"/>
</dbReference>
<evidence type="ECO:0000256" key="1">
    <source>
        <dbReference type="ARBA" id="ARBA00022898"/>
    </source>
</evidence>
<evidence type="ECO:0000313" key="5">
    <source>
        <dbReference type="Proteomes" id="UP000316476"/>
    </source>
</evidence>
<dbReference type="PANTHER" id="PTHR10146:SF14">
    <property type="entry name" value="PYRIDOXAL PHOSPHATE HOMEOSTASIS PROTEIN"/>
    <property type="match status" value="1"/>
</dbReference>
<dbReference type="GO" id="GO:0030170">
    <property type="term" value="F:pyridoxal phosphate binding"/>
    <property type="evidence" value="ECO:0007669"/>
    <property type="project" value="UniProtKB-UniRule"/>
</dbReference>
<evidence type="ECO:0000256" key="3">
    <source>
        <dbReference type="PIRSR" id="PIRSR004848-1"/>
    </source>
</evidence>
<dbReference type="NCBIfam" id="TIGR00044">
    <property type="entry name" value="YggS family pyridoxal phosphate-dependent enzyme"/>
    <property type="match status" value="1"/>
</dbReference>
<dbReference type="AlphaFoldDB" id="A0A5C6FMJ4"/>
<feature type="modified residue" description="N6-(pyridoxal phosphate)lysine" evidence="2 3">
    <location>
        <position position="48"/>
    </location>
</feature>
<dbReference type="PIRSF" id="PIRSF004848">
    <property type="entry name" value="YBL036c_PLPDEIII"/>
    <property type="match status" value="1"/>
</dbReference>
<dbReference type="InterPro" id="IPR029066">
    <property type="entry name" value="PLP-binding_barrel"/>
</dbReference>
<sequence>MTETLQRLDDASFQRLRDNWQSVVDDVAEATLQAGREPNTVQIIGVTKYVDASLTAALCEIGCRDLGENRPQVLWKKAEQMNPEALAAAGYANAAPRWHQIGHLQTNKVRRLLRHRPMIHSIDSQKLLDVVAQQSIDVGITTSCLLEVNISGEQAKTGMAIDDTRRCFDAGIPAGVQVDGLMAMASLHGGQDDAATQFDRLRKLRDEFQDEYSRPLPTLSMGMSGDFPAAIAAGATMVRIGSRIFAGLM</sequence>
<comment type="similarity">
    <text evidence="2">Belongs to the pyridoxal phosphate-binding protein YggS/PROSC family.</text>
</comment>
<dbReference type="SUPFAM" id="SSF51419">
    <property type="entry name" value="PLP-binding barrel"/>
    <property type="match status" value="1"/>
</dbReference>
<evidence type="ECO:0000313" key="4">
    <source>
        <dbReference type="EMBL" id="TWU62689.1"/>
    </source>
</evidence>
<comment type="caution">
    <text evidence="4">The sequence shown here is derived from an EMBL/GenBank/DDBJ whole genome shotgun (WGS) entry which is preliminary data.</text>
</comment>
<dbReference type="HAMAP" id="MF_02087">
    <property type="entry name" value="PLP_homeostasis"/>
    <property type="match status" value="1"/>
</dbReference>
<organism evidence="4 5">
    <name type="scientific">Crateriforma conspicua</name>
    <dbReference type="NCBI Taxonomy" id="2527996"/>
    <lineage>
        <taxon>Bacteria</taxon>
        <taxon>Pseudomonadati</taxon>
        <taxon>Planctomycetota</taxon>
        <taxon>Planctomycetia</taxon>
        <taxon>Planctomycetales</taxon>
        <taxon>Planctomycetaceae</taxon>
        <taxon>Crateriforma</taxon>
    </lineage>
</organism>
<comment type="function">
    <text evidence="2">Pyridoxal 5'-phosphate (PLP)-binding protein, which is involved in PLP homeostasis.</text>
</comment>
<reference evidence="4 5" key="1">
    <citation type="submission" date="2019-02" db="EMBL/GenBank/DDBJ databases">
        <title>Deep-cultivation of Planctomycetes and their phenomic and genomic characterization uncovers novel biology.</title>
        <authorList>
            <person name="Wiegand S."/>
            <person name="Jogler M."/>
            <person name="Boedeker C."/>
            <person name="Pinto D."/>
            <person name="Vollmers J."/>
            <person name="Rivas-Marin E."/>
            <person name="Kohn T."/>
            <person name="Peeters S.H."/>
            <person name="Heuer A."/>
            <person name="Rast P."/>
            <person name="Oberbeckmann S."/>
            <person name="Bunk B."/>
            <person name="Jeske O."/>
            <person name="Meyerdierks A."/>
            <person name="Storesund J.E."/>
            <person name="Kallscheuer N."/>
            <person name="Luecker S."/>
            <person name="Lage O.M."/>
            <person name="Pohl T."/>
            <person name="Merkel B.J."/>
            <person name="Hornburger P."/>
            <person name="Mueller R.-W."/>
            <person name="Bruemmer F."/>
            <person name="Labrenz M."/>
            <person name="Spormann A.M."/>
            <person name="Op Den Camp H."/>
            <person name="Overmann J."/>
            <person name="Amann R."/>
            <person name="Jetten M.S.M."/>
            <person name="Mascher T."/>
            <person name="Medema M.H."/>
            <person name="Devos D.P."/>
            <person name="Kaster A.-K."/>
            <person name="Ovreas L."/>
            <person name="Rohde M."/>
            <person name="Galperin M.Y."/>
            <person name="Jogler C."/>
        </authorList>
    </citation>
    <scope>NUCLEOTIDE SEQUENCE [LARGE SCALE GENOMIC DNA]</scope>
    <source>
        <strain evidence="4 5">V7</strain>
    </source>
</reference>
<dbReference type="InterPro" id="IPR011078">
    <property type="entry name" value="PyrdxlP_homeostasis"/>
</dbReference>
<dbReference type="RefSeq" id="WP_146415452.1">
    <property type="nucleotide sequence ID" value="NZ_SJPZ01000002.1"/>
</dbReference>
<gene>
    <name evidence="4" type="ORF">V7x_44250</name>
</gene>
<dbReference type="Gene3D" id="3.20.20.10">
    <property type="entry name" value="Alanine racemase"/>
    <property type="match status" value="1"/>
</dbReference>
<keyword evidence="1 2" id="KW-0663">Pyridoxal phosphate</keyword>
<dbReference type="PANTHER" id="PTHR10146">
    <property type="entry name" value="PROLINE SYNTHETASE CO-TRANSCRIBED BACTERIAL HOMOLOG PROTEIN"/>
    <property type="match status" value="1"/>
</dbReference>
<proteinExistence type="inferred from homology"/>
<accession>A0A5C6FMJ4</accession>
<evidence type="ECO:0000256" key="2">
    <source>
        <dbReference type="HAMAP-Rule" id="MF_02087"/>
    </source>
</evidence>
<protein>
    <recommendedName>
        <fullName evidence="2">Pyridoxal phosphate homeostasis protein</fullName>
        <shortName evidence="2">PLP homeostasis protein</shortName>
    </recommendedName>
</protein>
<name>A0A5C6FMJ4_9PLAN</name>
<dbReference type="OrthoDB" id="9804072at2"/>